<gene>
    <name evidence="3" type="ORF">NU887_16930</name>
</gene>
<reference evidence="3" key="1">
    <citation type="submission" date="2022-08" db="EMBL/GenBank/DDBJ databases">
        <authorList>
            <person name="Zhang D."/>
        </authorList>
    </citation>
    <scope>NUCLEOTIDE SEQUENCE</scope>
    <source>
        <strain evidence="3">XJ19-11</strain>
    </source>
</reference>
<dbReference type="CDD" id="cd00293">
    <property type="entry name" value="USP-like"/>
    <property type="match status" value="2"/>
</dbReference>
<dbReference type="InterPro" id="IPR006016">
    <property type="entry name" value="UspA"/>
</dbReference>
<dbReference type="Pfam" id="PF00582">
    <property type="entry name" value="Usp"/>
    <property type="match status" value="1"/>
</dbReference>
<protein>
    <submittedName>
        <fullName evidence="3">Universal stress protein</fullName>
    </submittedName>
</protein>
<comment type="similarity">
    <text evidence="1">Belongs to the universal stress protein A family.</text>
</comment>
<accession>A0A9X2PB01</accession>
<dbReference type="InterPro" id="IPR006015">
    <property type="entry name" value="Universal_stress_UspA"/>
</dbReference>
<dbReference type="Proteomes" id="UP001142175">
    <property type="component" value="Unassembled WGS sequence"/>
</dbReference>
<name>A0A9X2PB01_9BACT</name>
<dbReference type="PRINTS" id="PR01438">
    <property type="entry name" value="UNVRSLSTRESS"/>
</dbReference>
<evidence type="ECO:0000313" key="3">
    <source>
        <dbReference type="EMBL" id="MCR9016722.1"/>
    </source>
</evidence>
<dbReference type="PANTHER" id="PTHR46268:SF6">
    <property type="entry name" value="UNIVERSAL STRESS PROTEIN UP12"/>
    <property type="match status" value="1"/>
</dbReference>
<dbReference type="AlphaFoldDB" id="A0A9X2PB01"/>
<dbReference type="SUPFAM" id="SSF52402">
    <property type="entry name" value="Adenine nucleotide alpha hydrolases-like"/>
    <property type="match status" value="2"/>
</dbReference>
<dbReference type="Gene3D" id="3.40.50.620">
    <property type="entry name" value="HUPs"/>
    <property type="match status" value="2"/>
</dbReference>
<evidence type="ECO:0000256" key="1">
    <source>
        <dbReference type="ARBA" id="ARBA00008791"/>
    </source>
</evidence>
<evidence type="ECO:0000259" key="2">
    <source>
        <dbReference type="Pfam" id="PF00582"/>
    </source>
</evidence>
<dbReference type="RefSeq" id="WP_258424569.1">
    <property type="nucleotide sequence ID" value="NZ_JANSUY010000018.1"/>
</dbReference>
<dbReference type="EMBL" id="JANSUY010000018">
    <property type="protein sequence ID" value="MCR9016722.1"/>
    <property type="molecule type" value="Genomic_DNA"/>
</dbReference>
<evidence type="ECO:0000313" key="4">
    <source>
        <dbReference type="Proteomes" id="UP001142175"/>
    </source>
</evidence>
<dbReference type="InterPro" id="IPR014729">
    <property type="entry name" value="Rossmann-like_a/b/a_fold"/>
</dbReference>
<sequence>MKKILVPTDFSDCAKNAEKYALFLAQKIGAELVFLHVINTPVDWSKLTKEQENIFPDAKEAISQSKQKLTELLKQAESIGIKCRKVLVFNNSNEKIHRFVEDEHIDMVVMGSHGIYGFKDYILGTNTYSMLRNSIVPVFVVKNLPKKLQLEKLVFATNFREETGQTFKIVENLAEILQVKLKILYVNTPTYFLETNDIMSIGKTFLSQYANYEHEINIIDAFKEERGIIQYGEKIDADGIAVITSGKSDLKQYFSPSVTENLIGLTEMPVISIKILKK</sequence>
<dbReference type="PANTHER" id="PTHR46268">
    <property type="entry name" value="STRESS RESPONSE PROTEIN NHAX"/>
    <property type="match status" value="1"/>
</dbReference>
<comment type="caution">
    <text evidence="3">The sequence shown here is derived from an EMBL/GenBank/DDBJ whole genome shotgun (WGS) entry which is preliminary data.</text>
</comment>
<organism evidence="3 4">
    <name type="scientific">Aquiflexum gelatinilyticum</name>
    <dbReference type="NCBI Taxonomy" id="2961943"/>
    <lineage>
        <taxon>Bacteria</taxon>
        <taxon>Pseudomonadati</taxon>
        <taxon>Bacteroidota</taxon>
        <taxon>Cytophagia</taxon>
        <taxon>Cytophagales</taxon>
        <taxon>Cyclobacteriaceae</taxon>
        <taxon>Aquiflexum</taxon>
    </lineage>
</organism>
<proteinExistence type="inferred from homology"/>
<keyword evidence="4" id="KW-1185">Reference proteome</keyword>
<feature type="domain" description="UspA" evidence="2">
    <location>
        <begin position="1"/>
        <end position="142"/>
    </location>
</feature>